<evidence type="ECO:0008006" key="4">
    <source>
        <dbReference type="Google" id="ProtNLM"/>
    </source>
</evidence>
<feature type="chain" id="PRO_5029552831" description="DUF3078 family protein" evidence="1">
    <location>
        <begin position="21"/>
        <end position="480"/>
    </location>
</feature>
<name>A0A7L4UP25_BALHA</name>
<organism evidence="2 3">
    <name type="scientific">Balneicella halophila</name>
    <dbReference type="NCBI Taxonomy" id="1537566"/>
    <lineage>
        <taxon>Bacteria</taxon>
        <taxon>Pseudomonadati</taxon>
        <taxon>Bacteroidota</taxon>
        <taxon>Bacteroidia</taxon>
        <taxon>Bacteroidales</taxon>
        <taxon>Balneicellaceae</taxon>
        <taxon>Balneicella</taxon>
    </lineage>
</organism>
<proteinExistence type="predicted"/>
<sequence length="480" mass="56128">MKYFKIIVVFLLISLSTVSAQENVESQDSIRLQKAIDVLHEHSKNDSLRQALIILKENIELDRTGQALEILEEATKNDSLTAKRKLQIDSVLNTMKSDEWFTWFRELTRDSLQFSLYDVVGNQAKIWTNTPELQSIRFWLHKSPTDSLGFWVHSLPTKGIMLVPDFDVYQETQFTEFRSSLLIPIPIKENSERFKLVPFKEYEMILRPWDVGMITNIGFAQSYFENWVKGGENSIAAHSNIKVFANYKKNKIEWENYLRWKYGVMQSSDLEEFIRNEDQVELNSKYGLKASKYWYYSTQLNIKTQLFDGYNYKSDGEHKISDFLSPGYLSLALGMDYKPSKHFSLLLSPVSGRLIYMKDIEALDETVYGIEEGKHVLGELGPYFRLKWNDEIFKSVNIDTSLELFSNYFNKVKNVDLDWSTAIDMEINYFMSARLLFQMIYDDDIEIPIYKEVDGGREQIGTKQQLQFNENLSIGLVFRL</sequence>
<dbReference type="InterPro" id="IPR021428">
    <property type="entry name" value="DUF3078"/>
</dbReference>
<evidence type="ECO:0000313" key="3">
    <source>
        <dbReference type="Proteomes" id="UP000251835"/>
    </source>
</evidence>
<dbReference type="Pfam" id="PF11276">
    <property type="entry name" value="DUF3078"/>
    <property type="match status" value="1"/>
</dbReference>
<protein>
    <recommendedName>
        <fullName evidence="4">DUF3078 family protein</fullName>
    </recommendedName>
</protein>
<keyword evidence="1" id="KW-0732">Signal</keyword>
<dbReference type="AlphaFoldDB" id="A0A7L4UP25"/>
<gene>
    <name evidence="2" type="ORF">C7377_1204</name>
</gene>
<feature type="signal peptide" evidence="1">
    <location>
        <begin position="1"/>
        <end position="20"/>
    </location>
</feature>
<evidence type="ECO:0000313" key="2">
    <source>
        <dbReference type="EMBL" id="PVX50883.1"/>
    </source>
</evidence>
<accession>A0A7L4UP25</accession>
<reference evidence="2 3" key="1">
    <citation type="submission" date="2018-05" db="EMBL/GenBank/DDBJ databases">
        <title>Genomic Encyclopedia of Type Strains, Phase IV (KMG-IV): sequencing the most valuable type-strain genomes for metagenomic binning, comparative biology and taxonomic classification.</title>
        <authorList>
            <person name="Goeker M."/>
        </authorList>
    </citation>
    <scope>NUCLEOTIDE SEQUENCE [LARGE SCALE GENOMIC DNA]</scope>
    <source>
        <strain evidence="2 3">DSM 28579</strain>
    </source>
</reference>
<comment type="caution">
    <text evidence="2">The sequence shown here is derived from an EMBL/GenBank/DDBJ whole genome shotgun (WGS) entry which is preliminary data.</text>
</comment>
<dbReference type="EMBL" id="QENZ01000004">
    <property type="protein sequence ID" value="PVX50883.1"/>
    <property type="molecule type" value="Genomic_DNA"/>
</dbReference>
<dbReference type="Proteomes" id="UP000251835">
    <property type="component" value="Unassembled WGS sequence"/>
</dbReference>
<keyword evidence="3" id="KW-1185">Reference proteome</keyword>
<evidence type="ECO:0000256" key="1">
    <source>
        <dbReference type="SAM" id="SignalP"/>
    </source>
</evidence>